<dbReference type="Pfam" id="PF01471">
    <property type="entry name" value="PG_binding_1"/>
    <property type="match status" value="1"/>
</dbReference>
<protein>
    <submittedName>
        <fullName evidence="2">Peptidoglycan-binding protein</fullName>
    </submittedName>
</protein>
<dbReference type="SUPFAM" id="SSF47090">
    <property type="entry name" value="PGBD-like"/>
    <property type="match status" value="1"/>
</dbReference>
<comment type="caution">
    <text evidence="2">The sequence shown here is derived from an EMBL/GenBank/DDBJ whole genome shotgun (WGS) entry which is preliminary data.</text>
</comment>
<keyword evidence="3" id="KW-1185">Reference proteome</keyword>
<dbReference type="InterPro" id="IPR036366">
    <property type="entry name" value="PGBDSf"/>
</dbReference>
<dbReference type="Gene3D" id="1.10.101.10">
    <property type="entry name" value="PGBD-like superfamily/PGBD"/>
    <property type="match status" value="1"/>
</dbReference>
<evidence type="ECO:0000313" key="2">
    <source>
        <dbReference type="EMBL" id="KAA0876651.1"/>
    </source>
</evidence>
<feature type="domain" description="Peptidoglycan binding-like" evidence="1">
    <location>
        <begin position="30"/>
        <end position="84"/>
    </location>
</feature>
<dbReference type="EMBL" id="SMRS01000001">
    <property type="protein sequence ID" value="KAA0876651.1"/>
    <property type="molecule type" value="Genomic_DNA"/>
</dbReference>
<sequence>MQAAQANNLAPSQQQIVNASAMLDGMDERSKTRLLQTQMNTMGYSVGTADGVAGPATRRALQNFQRDYGLNVSGRFDADTIDVLMLNMLADQQTTAAPTTTQQPSNTALLLLQQQLQQRTGGTVNNQPGVSNEAQTLLNLMNSLPK</sequence>
<dbReference type="OrthoDB" id="2080452at2"/>
<dbReference type="Proteomes" id="UP000325302">
    <property type="component" value="Unassembled WGS sequence"/>
</dbReference>
<name>A0A5A9WB33_9GAMM</name>
<organism evidence="2 3">
    <name type="scientific">Nitrincola tapanii</name>
    <dbReference type="NCBI Taxonomy" id="1708751"/>
    <lineage>
        <taxon>Bacteria</taxon>
        <taxon>Pseudomonadati</taxon>
        <taxon>Pseudomonadota</taxon>
        <taxon>Gammaproteobacteria</taxon>
        <taxon>Oceanospirillales</taxon>
        <taxon>Oceanospirillaceae</taxon>
        <taxon>Nitrincola</taxon>
    </lineage>
</organism>
<gene>
    <name evidence="2" type="ORF">E1H14_00665</name>
</gene>
<evidence type="ECO:0000313" key="3">
    <source>
        <dbReference type="Proteomes" id="UP000325302"/>
    </source>
</evidence>
<dbReference type="InterPro" id="IPR036365">
    <property type="entry name" value="PGBD-like_sf"/>
</dbReference>
<dbReference type="AlphaFoldDB" id="A0A5A9WB33"/>
<proteinExistence type="predicted"/>
<dbReference type="InterPro" id="IPR002477">
    <property type="entry name" value="Peptidoglycan-bd-like"/>
</dbReference>
<accession>A0A5A9WB33</accession>
<evidence type="ECO:0000259" key="1">
    <source>
        <dbReference type="Pfam" id="PF01471"/>
    </source>
</evidence>
<reference evidence="2 3" key="1">
    <citation type="submission" date="2019-03" db="EMBL/GenBank/DDBJ databases">
        <title>Nitrincola sp. nov. isolated from an Indian soda lake.</title>
        <authorList>
            <person name="Joshi A."/>
            <person name="Thite S.V."/>
            <person name="Joseph N."/>
            <person name="Dhotre D."/>
            <person name="Moorthy M."/>
            <person name="Shouche Y.S."/>
        </authorList>
    </citation>
    <scope>NUCLEOTIDE SEQUENCE [LARGE SCALE GENOMIC DNA]</scope>
    <source>
        <strain evidence="2 3">MEB193</strain>
    </source>
</reference>